<dbReference type="PRINTS" id="PR00103">
    <property type="entry name" value="CAMPKINASE"/>
</dbReference>
<dbReference type="InterPro" id="IPR018490">
    <property type="entry name" value="cNMP-bd_dom_sf"/>
</dbReference>
<evidence type="ECO:0000259" key="1">
    <source>
        <dbReference type="PROSITE" id="PS50042"/>
    </source>
</evidence>
<protein>
    <recommendedName>
        <fullName evidence="1">Cyclic nucleotide-binding domain-containing protein</fullName>
    </recommendedName>
</protein>
<dbReference type="PROSITE" id="PS50042">
    <property type="entry name" value="CNMP_BINDING_3"/>
    <property type="match status" value="1"/>
</dbReference>
<dbReference type="InterPro" id="IPR018488">
    <property type="entry name" value="cNMP-bd_CS"/>
</dbReference>
<accession>X1BCZ8</accession>
<reference evidence="2" key="1">
    <citation type="journal article" date="2014" name="Front. Microbiol.">
        <title>High frequency of phylogenetically diverse reductive dehalogenase-homologous genes in deep subseafloor sedimentary metagenomes.</title>
        <authorList>
            <person name="Kawai M."/>
            <person name="Futagami T."/>
            <person name="Toyoda A."/>
            <person name="Takaki Y."/>
            <person name="Nishi S."/>
            <person name="Hori S."/>
            <person name="Arai W."/>
            <person name="Tsubouchi T."/>
            <person name="Morono Y."/>
            <person name="Uchiyama I."/>
            <person name="Ito T."/>
            <person name="Fujiyama A."/>
            <person name="Inagaki F."/>
            <person name="Takami H."/>
        </authorList>
    </citation>
    <scope>NUCLEOTIDE SEQUENCE</scope>
    <source>
        <strain evidence="2">Expedition CK06-06</strain>
    </source>
</reference>
<dbReference type="GO" id="GO:0003700">
    <property type="term" value="F:DNA-binding transcription factor activity"/>
    <property type="evidence" value="ECO:0007669"/>
    <property type="project" value="TreeGrafter"/>
</dbReference>
<gene>
    <name evidence="2" type="ORF">S01H4_18434</name>
</gene>
<dbReference type="CDD" id="cd00038">
    <property type="entry name" value="CAP_ED"/>
    <property type="match status" value="1"/>
</dbReference>
<dbReference type="PANTHER" id="PTHR24567:SF68">
    <property type="entry name" value="DNA-BINDING TRANSCRIPTIONAL DUAL REGULATOR CRP"/>
    <property type="match status" value="1"/>
</dbReference>
<dbReference type="SMART" id="SM00100">
    <property type="entry name" value="cNMP"/>
    <property type="match status" value="1"/>
</dbReference>
<dbReference type="PROSITE" id="PS00888">
    <property type="entry name" value="CNMP_BINDING_1"/>
    <property type="match status" value="1"/>
</dbReference>
<dbReference type="PROSITE" id="PS00889">
    <property type="entry name" value="CNMP_BINDING_2"/>
    <property type="match status" value="1"/>
</dbReference>
<dbReference type="Gene3D" id="2.60.120.10">
    <property type="entry name" value="Jelly Rolls"/>
    <property type="match status" value="1"/>
</dbReference>
<dbReference type="InterPro" id="IPR014710">
    <property type="entry name" value="RmlC-like_jellyroll"/>
</dbReference>
<dbReference type="PANTHER" id="PTHR24567">
    <property type="entry name" value="CRP FAMILY TRANSCRIPTIONAL REGULATORY PROTEIN"/>
    <property type="match status" value="1"/>
</dbReference>
<dbReference type="InterPro" id="IPR000595">
    <property type="entry name" value="cNMP-bd_dom"/>
</dbReference>
<evidence type="ECO:0000313" key="2">
    <source>
        <dbReference type="EMBL" id="GAG69871.1"/>
    </source>
</evidence>
<dbReference type="InterPro" id="IPR050397">
    <property type="entry name" value="Env_Response_Regulators"/>
</dbReference>
<feature type="domain" description="Cyclic nucleotide-binding" evidence="1">
    <location>
        <begin position="10"/>
        <end position="108"/>
    </location>
</feature>
<name>X1BCZ8_9ZZZZ</name>
<organism evidence="2">
    <name type="scientific">marine sediment metagenome</name>
    <dbReference type="NCBI Taxonomy" id="412755"/>
    <lineage>
        <taxon>unclassified sequences</taxon>
        <taxon>metagenomes</taxon>
        <taxon>ecological metagenomes</taxon>
    </lineage>
</organism>
<dbReference type="SUPFAM" id="SSF51206">
    <property type="entry name" value="cAMP-binding domain-like"/>
    <property type="match status" value="1"/>
</dbReference>
<dbReference type="EMBL" id="BART01008173">
    <property type="protein sequence ID" value="GAG69871.1"/>
    <property type="molecule type" value="Genomic_DNA"/>
</dbReference>
<comment type="caution">
    <text evidence="2">The sequence shown here is derived from an EMBL/GenBank/DDBJ whole genome shotgun (WGS) entry which is preliminary data.</text>
</comment>
<dbReference type="AlphaFoldDB" id="X1BCZ8"/>
<sequence>MSTGDLGEAFADGEVIISEGEVGNCMFVVQEGQVEVFVGSGDDEIRLNVLKPGAFFGEMAVFDRIVRSASVRALGPARVLTVDKKNLMRRVHEDPALAFRLVETMSHRIRRQTAMIVELERILESRNIIADP</sequence>
<proteinExistence type="predicted"/>
<dbReference type="GO" id="GO:0005829">
    <property type="term" value="C:cytosol"/>
    <property type="evidence" value="ECO:0007669"/>
    <property type="project" value="TreeGrafter"/>
</dbReference>
<dbReference type="Pfam" id="PF00027">
    <property type="entry name" value="cNMP_binding"/>
    <property type="match status" value="1"/>
</dbReference>